<name>A0A1Q9F1G6_SYMMI</name>
<dbReference type="AlphaFoldDB" id="A0A1Q9F1G6"/>
<sequence length="170" mass="19493">MALVGLPAEEHVGTTYRLELLRNSSLEHAGTLEDRLRHRERCFGTLQASWQVKNCFSAWRSLVETQNEAFRAQEDHDAQLRTIFDLQELLAQKELENRQLSLMLVTSERKRSTLAHSVHVIQTGASDLVICVRVFAAWRRLSVEGRLTGTLLRIEACLHHPTPLWTRIGQ</sequence>
<organism evidence="1 2">
    <name type="scientific">Symbiodinium microadriaticum</name>
    <name type="common">Dinoflagellate</name>
    <name type="synonym">Zooxanthella microadriatica</name>
    <dbReference type="NCBI Taxonomy" id="2951"/>
    <lineage>
        <taxon>Eukaryota</taxon>
        <taxon>Sar</taxon>
        <taxon>Alveolata</taxon>
        <taxon>Dinophyceae</taxon>
        <taxon>Suessiales</taxon>
        <taxon>Symbiodiniaceae</taxon>
        <taxon>Symbiodinium</taxon>
    </lineage>
</organism>
<dbReference type="OrthoDB" id="10275448at2759"/>
<dbReference type="Proteomes" id="UP000186817">
    <property type="component" value="Unassembled WGS sequence"/>
</dbReference>
<keyword evidence="2" id="KW-1185">Reference proteome</keyword>
<comment type="caution">
    <text evidence="1">The sequence shown here is derived from an EMBL/GenBank/DDBJ whole genome shotgun (WGS) entry which is preliminary data.</text>
</comment>
<gene>
    <name evidence="1" type="ORF">AK812_SmicGene2359</name>
</gene>
<dbReference type="EMBL" id="LSRX01000026">
    <property type="protein sequence ID" value="OLQ13538.1"/>
    <property type="molecule type" value="Genomic_DNA"/>
</dbReference>
<evidence type="ECO:0000313" key="1">
    <source>
        <dbReference type="EMBL" id="OLQ13538.1"/>
    </source>
</evidence>
<protein>
    <submittedName>
        <fullName evidence="1">Uncharacterized protein</fullName>
    </submittedName>
</protein>
<evidence type="ECO:0000313" key="2">
    <source>
        <dbReference type="Proteomes" id="UP000186817"/>
    </source>
</evidence>
<reference evidence="1 2" key="1">
    <citation type="submission" date="2016-02" db="EMBL/GenBank/DDBJ databases">
        <title>Genome analysis of coral dinoflagellate symbionts highlights evolutionary adaptations to a symbiotic lifestyle.</title>
        <authorList>
            <person name="Aranda M."/>
            <person name="Li Y."/>
            <person name="Liew Y.J."/>
            <person name="Baumgarten S."/>
            <person name="Simakov O."/>
            <person name="Wilson M."/>
            <person name="Piel J."/>
            <person name="Ashoor H."/>
            <person name="Bougouffa S."/>
            <person name="Bajic V.B."/>
            <person name="Ryu T."/>
            <person name="Ravasi T."/>
            <person name="Bayer T."/>
            <person name="Micklem G."/>
            <person name="Kim H."/>
            <person name="Bhak J."/>
            <person name="Lajeunesse T.C."/>
            <person name="Voolstra C.R."/>
        </authorList>
    </citation>
    <scope>NUCLEOTIDE SEQUENCE [LARGE SCALE GENOMIC DNA]</scope>
    <source>
        <strain evidence="1 2">CCMP2467</strain>
    </source>
</reference>
<accession>A0A1Q9F1G6</accession>
<proteinExistence type="predicted"/>